<dbReference type="Proteomes" id="UP001226867">
    <property type="component" value="Unassembled WGS sequence"/>
</dbReference>
<keyword evidence="2" id="KW-1185">Reference proteome</keyword>
<accession>A0ABT9SFY4</accession>
<dbReference type="RefSeq" id="WP_307692436.1">
    <property type="nucleotide sequence ID" value="NZ_JAUSRO010000020.1"/>
</dbReference>
<proteinExistence type="predicted"/>
<name>A0ABT9SFY4_9BURK</name>
<reference evidence="1 2" key="1">
    <citation type="submission" date="2023-07" db="EMBL/GenBank/DDBJ databases">
        <title>Sorghum-associated microbial communities from plants grown in Nebraska, USA.</title>
        <authorList>
            <person name="Schachtman D."/>
        </authorList>
    </citation>
    <scope>NUCLEOTIDE SEQUENCE [LARGE SCALE GENOMIC DNA]</scope>
    <source>
        <strain evidence="1 2">DS1607</strain>
    </source>
</reference>
<dbReference type="EMBL" id="JAUSRO010000020">
    <property type="protein sequence ID" value="MDP9902703.1"/>
    <property type="molecule type" value="Genomic_DNA"/>
</dbReference>
<evidence type="ECO:0000313" key="1">
    <source>
        <dbReference type="EMBL" id="MDP9902703.1"/>
    </source>
</evidence>
<protein>
    <submittedName>
        <fullName evidence="1">Uncharacterized protein</fullName>
    </submittedName>
</protein>
<comment type="caution">
    <text evidence="1">The sequence shown here is derived from an EMBL/GenBank/DDBJ whole genome shotgun (WGS) entry which is preliminary data.</text>
</comment>
<evidence type="ECO:0000313" key="2">
    <source>
        <dbReference type="Proteomes" id="UP001226867"/>
    </source>
</evidence>
<sequence length="89" mass="10103">MRIQTVVEDETAMNASIGQERFNRWRNDPRMHGFASRLLVRWLQWQCGCTQKTAIAAVRSLPEEGNLDDLVLLVTESGVPHATRPVGRD</sequence>
<organism evidence="1 2">
    <name type="scientific">Variovorax ginsengisoli</name>
    <dbReference type="NCBI Taxonomy" id="363844"/>
    <lineage>
        <taxon>Bacteria</taxon>
        <taxon>Pseudomonadati</taxon>
        <taxon>Pseudomonadota</taxon>
        <taxon>Betaproteobacteria</taxon>
        <taxon>Burkholderiales</taxon>
        <taxon>Comamonadaceae</taxon>
        <taxon>Variovorax</taxon>
    </lineage>
</organism>
<gene>
    <name evidence="1" type="ORF">J2W36_004980</name>
</gene>